<comment type="caution">
    <text evidence="15">The sequence shown here is derived from an EMBL/GenBank/DDBJ whole genome shotgun (WGS) entry which is preliminary data.</text>
</comment>
<dbReference type="FunFam" id="3.30.559.30:FF:000006">
    <property type="entry name" value="Yersiniabactin polyketide/non-ribosomal peptide synthetase"/>
    <property type="match status" value="1"/>
</dbReference>
<dbReference type="InterPro" id="IPR020841">
    <property type="entry name" value="PKS_Beta-ketoAc_synthase_dom"/>
</dbReference>
<comment type="function">
    <text evidence="9">Involved in production of the polyketide antibiotic thailandamide.</text>
</comment>
<dbReference type="SUPFAM" id="SSF53474">
    <property type="entry name" value="alpha/beta-Hydrolases"/>
    <property type="match status" value="1"/>
</dbReference>
<evidence type="ECO:0000259" key="13">
    <source>
        <dbReference type="PROSITE" id="PS52004"/>
    </source>
</evidence>
<feature type="domain" description="Carrier" evidence="12">
    <location>
        <begin position="1721"/>
        <end position="1797"/>
    </location>
</feature>
<dbReference type="Gene3D" id="3.40.47.10">
    <property type="match status" value="1"/>
</dbReference>
<dbReference type="InterPro" id="IPR036736">
    <property type="entry name" value="ACP-like_sf"/>
</dbReference>
<comment type="cofactor">
    <cofactor evidence="1">
        <name>pantetheine 4'-phosphate</name>
        <dbReference type="ChEBI" id="CHEBI:47942"/>
    </cofactor>
</comment>
<dbReference type="InterPro" id="IPR020807">
    <property type="entry name" value="PKS_DH"/>
</dbReference>
<dbReference type="FunFam" id="3.40.47.10:FF:000019">
    <property type="entry name" value="Polyketide synthase type I"/>
    <property type="match status" value="1"/>
</dbReference>
<dbReference type="PANTHER" id="PTHR43775:SF37">
    <property type="entry name" value="SI:DKEY-61P9.11"/>
    <property type="match status" value="1"/>
</dbReference>
<keyword evidence="7" id="KW-0677">Repeat</keyword>
<dbReference type="Pfam" id="PF00550">
    <property type="entry name" value="PP-binding"/>
    <property type="match status" value="3"/>
</dbReference>
<dbReference type="InterPro" id="IPR049552">
    <property type="entry name" value="PKS_DH_N"/>
</dbReference>
<dbReference type="Pfam" id="PF00668">
    <property type="entry name" value="Condensation"/>
    <property type="match status" value="1"/>
</dbReference>
<dbReference type="SMART" id="SM00822">
    <property type="entry name" value="PKS_KR"/>
    <property type="match status" value="1"/>
</dbReference>
<evidence type="ECO:0000256" key="2">
    <source>
        <dbReference type="ARBA" id="ARBA00004924"/>
    </source>
</evidence>
<dbReference type="GO" id="GO:0016874">
    <property type="term" value="F:ligase activity"/>
    <property type="evidence" value="ECO:0007669"/>
    <property type="project" value="UniProtKB-KW"/>
</dbReference>
<dbReference type="SUPFAM" id="SSF51735">
    <property type="entry name" value="NAD(P)-binding Rossmann-fold domains"/>
    <property type="match status" value="2"/>
</dbReference>
<dbReference type="PROSITE" id="PS52019">
    <property type="entry name" value="PKS_MFAS_DH"/>
    <property type="match status" value="1"/>
</dbReference>
<proteinExistence type="predicted"/>
<dbReference type="Gene3D" id="3.10.129.110">
    <property type="entry name" value="Polyketide synthase dehydratase"/>
    <property type="match status" value="1"/>
</dbReference>
<name>A0A919CRC2_9PROT</name>
<dbReference type="InterPro" id="IPR036291">
    <property type="entry name" value="NAD(P)-bd_dom_sf"/>
</dbReference>
<sequence length="3492" mass="371985">MNDQSVPMTPLQKAAVALKAQRARIAELEQAASAPIAVVGMGCRYAAGGDSPDALWQALAEGRDGSREVPKERWDIDAVYDPTPGVPGKMYVRKSCFIDGVDGFDPLFFRISPREAVGIDPQQRLLLEVAWEALEDAAIPPPSLVGSRTGVFLGISTNDYSALLSRTAHGSGSNATAGAGNAASVASGRLSYAFGFQGPCMAVDTACSSSLVATHLAVKALRNRECNLALVAGVNLMLAPDITINFCQGRMLSPDGACKTFDADADGYVRGEGCGVVVLKRLADALADGDRVLSVIRGTAVNQDGRSAGLTAPNGLAQEAVIRQALADARLEPRAVDAIEAHGTGTALGDPIEMHALKAVYGDRDRPLYVGSIKTNIGHTEAAAGVAGIIKAVLMLRGQAVPPSLHFTRLNPHIELGGADFRVPTGRVETKLDRVGVSSFGFSGTNVHVILEAPPQPAAEPRPATAAAPRLLISARTPEALRALKDRYRRFLAETPDDFADICHTAAVGRARLPWWICVERPEDLDGAEPSNEALPELPAMPGRKVPLPSYAFENARYWVDTAPGPEPEPELPAGSHPLLGRRLSLPLSSETRWEAIVGTGRPGLGFLADHVVDGTPTVPAAAFAEMALAARPGHDLVDLRIAAPLHLADRASRHLQTIVDADGALRIVGFDPEGDGADATVHATGRLEPATAPAPPPALAAISSIEPDAVYAAMERLGVRHGPAFRLLRSVRHGSGVAEGEIAAPAPGPFAIHPAALDAALTLVAAALPEAGDDLMVPTRIGRIGLPRSPAGTLTATATARRDGDRVSAQVTIRDADGPCLQVSDLVFERAATAGPASGLYELAWRPTPPDSDGPPDFFPGLAGLTADLAAEGERLAEANDMAAYAEAGEALERVATLYVLDALRRRGLRLEPGRQFGFGALAESLGIAERHHRLFRRMLEMLSQDGILARHERRWSVQAAPEEDDAEAAAEEVEHRFPQMAGEIRVLRRCGSALAEVLAGEVDPLTLLFPADDAGAGAFYADSGYARTVNGLLRAATTALSGATPAGRKLRVLEVGAGTGGATGAVLEGLGGTARSYVFTDLSAGFLAAARERFGTDAVETRILDIEADPAAQGFALGGADIVLAANVLHATRDIGRSLAHARALLAPGGLLMLVESSSPRRWVDIVFGLTEGWWRFEDTGRRPDHPLLSPDGWRAALAEAGFEPGLVEGSDVILARRPLEKLAPETGSWALTGDPRLCGDLSEALAAAGQSIAYPSLADHRVHVVPATDADEAAQSALLLDLVALAKEAAESAVPQRLTLVATGATGHAGLSGFVRTLAMEEPELAPRLLLDPPDAETLAAELLADRGEDEVCWIDGERRVLRIAPVPAPRGEPPTISGAWLITGGFGGLGQAVARWLATRGATRIALLGRNPPELVPDLGVPVEIHQGDAADTALIATVLAGMGEVEGVIHAAGALANAPVTAQGEGTIARVLHAKIGGAVALDRATREHPVRHFILFASAAGVLGSARQSNHAFASSFLDGLARARRADGLPALSLDWGVWREIGAAARMGFDEQADQLGLGSIDPIDGLAAFEKSLAAGQPQLLVLPSVDWPAFLDNFEGAPPSLYADVAAPPAESAPAPAPTPAQVAPAAKVASDAVDRVAGIVSDILGLAGQHVDRRAPLHELGLDSLVAVEIKNRVEKELGIPVSVRDLIEGASIEAIAGNAPAAPADDGHARFRETRDRVEAIVAQVLGLTGSVDVRAPLYEMGLDSLVAVEIKNRVEKELGVPLSVRDLIEGASIESIAESLTGGAATAAEPASPDRTIVPDPANRYEPFPLTEMQQAYWLGRRSDVELGNVGCYLYTEFDTSVVDVEHAERAFNALIRRHDMLRAVIGPDGLQRVLPEVPYYRFEVLDLRGRPAESELERLRRDLPQRLVDPDTWPLFDVRVTVLDDRVRLHTGFDLIALDAASIFALRREWGRLYDDPDAELPPVGLSFRDYVLEERAYRETEAWKTSEVYWRERAAALPGGPELPLARDPASPERPVFERHRVVVPRDTAEALKRQAQARNLTLSTLLAAAYADTLAAWSRSAHFSLTVTSFNRPQHHPDIGSLLGDFTSTILLEVDATAPRFQDRALALSRRLSEDLEHSAVGGVHVLREMNRQPGRGIRYVPVVFTSALGFRRPGSLDAEETDATGWDRLGTTVYNVSSTPQVWIDHQISEEDGNLLCNWDTVVGLFPDGMVEAMVEAYGRLLHELAEGAGWEHRVCDTLPAAPRAAFRPVDDSGLLHQGFEEQAAREPDRVAVIAPDTTLTYGQLDRAATHLAFSISEQLCGAEAARDRLVAVCFPKGWRQIVACLAILKAGAAYLPIDPSLPAERRRLLIEQGEALVLDDPDELDDALAAAKRGEPLPGLAPIEGPDRLAYVIYTSGSTGQPKGVMIDHRAALATVREINRRWAVGPDDRALGLSALNFDLSVYDIFGPLAVGGAVVLPAPEANRDPAEWARLLVEHRVTLWNTVPALMAMQVEHGLPADHTLRLVLMSGDWVPLDLIPRLRAQAPGVELVALGGATEAAIWSNAHEIGELDPTWPSVPYGLPLDGHMLHVVNDRGEPCPDWTVGEIEIAGQGLARGYWRDPERTDERFRLDPVSGERRYRTGDLGRFRPYAGTPEGGPTPIEFLGREDFQVKIQGHRIELGEIEATLASHPEVAQAVAVTASEGGRAKSLHAFVVPEATAADDTPADFDAVVAAAQAAADEMAVAISADDYSALSDRLSDNAAAAAAAALRRLSGTPGIPDADALIAEHGVAERYRDWLNRMLPEVARVGWDAEPQPFETVDSVNRLGFGPEALGLLDMVTGSLADILTERRHSSSIYLSAATPAVYDTLFAGPNAVIAAAVAGLAEDRPISVLEVGGGLATTLEAIAPTLPEGRVRYRFTDVSRHLVNRARERFGAYDWVDFEVLDFDREPDGTPEAVDVVIASSALHAAADVRRTLAILRRHLKPGGLLILSEQTRFFPWFDLNMGLQAGFDTRTDRDLRPDHPLLSRDTWNALLAEAGFVPVATPGAEDSLTGRMGLDVILATVPGAPAAAAGLEERLRAHLADRLPAYMIPQTITALGRLPLSANGKVDRGALQRMVAAAARPRAETGPADALEVEVAAVVGELLQQDDCPPDRSLFELGATSLTMVALQRRLSERLGRTVPLQAMFEEPTVRTLARAIADGLGGTHALVTLQPRPDDTRRRLFMMPGIMSLPFYLQGMATALADEVALVSAQLPGLLGDERPLDSIEAQAEFVLQEIRRMQPHGPYLIGGHSFGGCVAIEVARRLRDAGEEVPLLLLGDTVRTRTDLAAFQTDAVAHTAMTRALYALYGDRLALSQADLDALPPSDALQRIADAVAGAGLIGPIALPIDRLVAVFKANWRALGGYRPAPIPGDMALIRTEGGFPAEFLDYEPADSLADPGLGWTELVQGRLDVRTMPGDHLSILDGDNLPVMADLVAELVRGAIEGQP</sequence>
<dbReference type="Gene3D" id="3.40.50.1820">
    <property type="entry name" value="alpha/beta hydrolase"/>
    <property type="match status" value="1"/>
</dbReference>
<dbReference type="InterPro" id="IPR020806">
    <property type="entry name" value="PKS_PP-bd"/>
</dbReference>
<dbReference type="InterPro" id="IPR042104">
    <property type="entry name" value="PKS_dehydratase_sf"/>
</dbReference>
<gene>
    <name evidence="15" type="ORF">GCM10017083_28680</name>
</gene>
<dbReference type="Gene3D" id="3.30.559.10">
    <property type="entry name" value="Chloramphenicol acetyltransferase-like domain"/>
    <property type="match status" value="1"/>
</dbReference>
<dbReference type="PROSITE" id="PS50075">
    <property type="entry name" value="CARRIER"/>
    <property type="match status" value="3"/>
</dbReference>
<dbReference type="InterPro" id="IPR032821">
    <property type="entry name" value="PKS_assoc"/>
</dbReference>
<evidence type="ECO:0000256" key="3">
    <source>
        <dbReference type="ARBA" id="ARBA00022450"/>
    </source>
</evidence>
<feature type="active site" description="Proton acceptor; for dehydratase activity" evidence="10">
    <location>
        <position position="611"/>
    </location>
</feature>
<dbReference type="PROSITE" id="PS00455">
    <property type="entry name" value="AMP_BINDING"/>
    <property type="match status" value="1"/>
</dbReference>
<dbReference type="GO" id="GO:0006633">
    <property type="term" value="P:fatty acid biosynthetic process"/>
    <property type="evidence" value="ECO:0007669"/>
    <property type="project" value="TreeGrafter"/>
</dbReference>
<comment type="pathway">
    <text evidence="2">Siderophore biosynthesis.</text>
</comment>
<evidence type="ECO:0000313" key="15">
    <source>
        <dbReference type="EMBL" id="GHD52805.1"/>
    </source>
</evidence>
<dbReference type="Gene3D" id="3.40.50.720">
    <property type="entry name" value="NAD(P)-binding Rossmann-like Domain"/>
    <property type="match status" value="1"/>
</dbReference>
<keyword evidence="8" id="KW-0511">Multifunctional enzyme</keyword>
<dbReference type="InterPro" id="IPR013217">
    <property type="entry name" value="Methyltransf_12"/>
</dbReference>
<dbReference type="Gene3D" id="3.30.300.30">
    <property type="match status" value="2"/>
</dbReference>
<dbReference type="Pfam" id="PF02801">
    <property type="entry name" value="Ketoacyl-synt_C"/>
    <property type="match status" value="1"/>
</dbReference>
<feature type="region of interest" description="C-terminal hotdog fold" evidence="10">
    <location>
        <begin position="703"/>
        <end position="839"/>
    </location>
</feature>
<dbReference type="SUPFAM" id="SSF53335">
    <property type="entry name" value="S-adenosyl-L-methionine-dependent methyltransferases"/>
    <property type="match status" value="2"/>
</dbReference>
<dbReference type="InterPro" id="IPR014030">
    <property type="entry name" value="Ketoacyl_synth_N"/>
</dbReference>
<evidence type="ECO:0000259" key="12">
    <source>
        <dbReference type="PROSITE" id="PS50075"/>
    </source>
</evidence>
<dbReference type="FunFam" id="3.30.559.10:FF:000023">
    <property type="entry name" value="Non-ribosomal peptide synthetase"/>
    <property type="match status" value="1"/>
</dbReference>
<dbReference type="PROSITE" id="PS52004">
    <property type="entry name" value="KS3_2"/>
    <property type="match status" value="1"/>
</dbReference>
<dbReference type="InterPro" id="IPR042099">
    <property type="entry name" value="ANL_N_sf"/>
</dbReference>
<evidence type="ECO:0000256" key="8">
    <source>
        <dbReference type="ARBA" id="ARBA00023268"/>
    </source>
</evidence>
<dbReference type="Pfam" id="PF00501">
    <property type="entry name" value="AMP-binding"/>
    <property type="match status" value="1"/>
</dbReference>
<evidence type="ECO:0000313" key="16">
    <source>
        <dbReference type="Proteomes" id="UP000630353"/>
    </source>
</evidence>
<dbReference type="InterPro" id="IPR057737">
    <property type="entry name" value="Condensation_MtbB-like"/>
</dbReference>
<dbReference type="Gene3D" id="1.10.1200.10">
    <property type="entry name" value="ACP-like"/>
    <property type="match status" value="3"/>
</dbReference>
<dbReference type="Gene3D" id="3.40.50.150">
    <property type="entry name" value="Vaccinia Virus protein VP39"/>
    <property type="match status" value="2"/>
</dbReference>
<evidence type="ECO:0000259" key="14">
    <source>
        <dbReference type="PROSITE" id="PS52019"/>
    </source>
</evidence>
<dbReference type="InterPro" id="IPR029063">
    <property type="entry name" value="SAM-dependent_MTases_sf"/>
</dbReference>
<keyword evidence="5" id="KW-0436">Ligase</keyword>
<dbReference type="InterPro" id="IPR050091">
    <property type="entry name" value="PKS_NRPS_Biosynth_Enz"/>
</dbReference>
<feature type="domain" description="Carrier" evidence="12">
    <location>
        <begin position="1641"/>
        <end position="1715"/>
    </location>
</feature>
<dbReference type="SMART" id="SM00825">
    <property type="entry name" value="PKS_KS"/>
    <property type="match status" value="1"/>
</dbReference>
<dbReference type="Gene3D" id="3.40.50.12780">
    <property type="entry name" value="N-terminal domain of ligase-like"/>
    <property type="match status" value="1"/>
</dbReference>
<dbReference type="InterPro" id="IPR045851">
    <property type="entry name" value="AMP-bd_C_sf"/>
</dbReference>
<dbReference type="InterPro" id="IPR029058">
    <property type="entry name" value="AB_hydrolase_fold"/>
</dbReference>
<dbReference type="InterPro" id="IPR000873">
    <property type="entry name" value="AMP-dep_synth/lig_dom"/>
</dbReference>
<evidence type="ECO:0000256" key="5">
    <source>
        <dbReference type="ARBA" id="ARBA00022598"/>
    </source>
</evidence>
<dbReference type="PANTHER" id="PTHR43775">
    <property type="entry name" value="FATTY ACID SYNTHASE"/>
    <property type="match status" value="1"/>
</dbReference>
<dbReference type="NCBIfam" id="TIGR01733">
    <property type="entry name" value="AA-adenyl-dom"/>
    <property type="match status" value="1"/>
</dbReference>
<keyword evidence="6" id="KW-0808">Transferase</keyword>
<dbReference type="SMART" id="SM00823">
    <property type="entry name" value="PKS_PP"/>
    <property type="match status" value="3"/>
</dbReference>
<dbReference type="Pfam" id="PF08659">
    <property type="entry name" value="KR"/>
    <property type="match status" value="1"/>
</dbReference>
<feature type="domain" description="Carrier" evidence="12">
    <location>
        <begin position="3131"/>
        <end position="3206"/>
    </location>
</feature>
<dbReference type="CDD" id="cd02440">
    <property type="entry name" value="AdoMet_MTases"/>
    <property type="match status" value="1"/>
</dbReference>
<dbReference type="SMART" id="SM00826">
    <property type="entry name" value="PKS_DH"/>
    <property type="match status" value="1"/>
</dbReference>
<dbReference type="Proteomes" id="UP000630353">
    <property type="component" value="Unassembled WGS sequence"/>
</dbReference>
<reference evidence="15" key="1">
    <citation type="journal article" date="2014" name="Int. J. Syst. Evol. Microbiol.">
        <title>Complete genome sequence of Corynebacterium casei LMG S-19264T (=DSM 44701T), isolated from a smear-ripened cheese.</title>
        <authorList>
            <consortium name="US DOE Joint Genome Institute (JGI-PGF)"/>
            <person name="Walter F."/>
            <person name="Albersmeier A."/>
            <person name="Kalinowski J."/>
            <person name="Ruckert C."/>
        </authorList>
    </citation>
    <scope>NUCLEOTIDE SEQUENCE</scope>
    <source>
        <strain evidence="15">KCTC 42651</strain>
    </source>
</reference>
<feature type="active site" description="Proton donor; for dehydratase activity" evidence="10">
    <location>
        <position position="759"/>
    </location>
</feature>
<dbReference type="SUPFAM" id="SSF52777">
    <property type="entry name" value="CoA-dependent acyltransferases"/>
    <property type="match status" value="2"/>
</dbReference>
<evidence type="ECO:0000256" key="7">
    <source>
        <dbReference type="ARBA" id="ARBA00022737"/>
    </source>
</evidence>
<feature type="region of interest" description="Disordered" evidence="11">
    <location>
        <begin position="1795"/>
        <end position="1816"/>
    </location>
</feature>
<dbReference type="InterPro" id="IPR049551">
    <property type="entry name" value="PKS_DH_C"/>
</dbReference>
<dbReference type="InterPro" id="IPR049900">
    <property type="entry name" value="PKS_mFAS_DH"/>
</dbReference>
<dbReference type="InterPro" id="IPR001031">
    <property type="entry name" value="Thioesterase"/>
</dbReference>
<dbReference type="SUPFAM" id="SSF56801">
    <property type="entry name" value="Acetyl-CoA synthetase-like"/>
    <property type="match status" value="1"/>
</dbReference>
<dbReference type="GO" id="GO:0004312">
    <property type="term" value="F:fatty acid synthase activity"/>
    <property type="evidence" value="ECO:0007669"/>
    <property type="project" value="TreeGrafter"/>
</dbReference>
<dbReference type="InterPro" id="IPR057326">
    <property type="entry name" value="KR_dom"/>
</dbReference>
<feature type="domain" description="Ketosynthase family 3 (KS3)" evidence="13">
    <location>
        <begin position="33"/>
        <end position="453"/>
    </location>
</feature>
<dbReference type="InterPro" id="IPR009081">
    <property type="entry name" value="PP-bd_ACP"/>
</dbReference>
<dbReference type="Gene3D" id="3.30.559.30">
    <property type="entry name" value="Nonribosomal peptide synthetase, condensation domain"/>
    <property type="match status" value="1"/>
</dbReference>
<dbReference type="Pfam" id="PF00109">
    <property type="entry name" value="ketoacyl-synt"/>
    <property type="match status" value="1"/>
</dbReference>
<dbReference type="Pfam" id="PF08242">
    <property type="entry name" value="Methyltransf_12"/>
    <property type="match status" value="2"/>
</dbReference>
<dbReference type="Pfam" id="PF14765">
    <property type="entry name" value="PS-DH"/>
    <property type="match status" value="1"/>
</dbReference>
<dbReference type="SUPFAM" id="SSF53901">
    <property type="entry name" value="Thiolase-like"/>
    <property type="match status" value="1"/>
</dbReference>
<feature type="domain" description="PKS/mFAS DH" evidence="14">
    <location>
        <begin position="577"/>
        <end position="839"/>
    </location>
</feature>
<evidence type="ECO:0000256" key="6">
    <source>
        <dbReference type="ARBA" id="ARBA00022679"/>
    </source>
</evidence>
<protein>
    <recommendedName>
        <fullName evidence="17">Amino acid adenylation domain-containing protein</fullName>
    </recommendedName>
</protein>
<dbReference type="SUPFAM" id="SSF47336">
    <property type="entry name" value="ACP-like"/>
    <property type="match status" value="3"/>
</dbReference>
<evidence type="ECO:0000256" key="10">
    <source>
        <dbReference type="PROSITE-ProRule" id="PRU01363"/>
    </source>
</evidence>
<keyword evidence="16" id="KW-1185">Reference proteome</keyword>
<accession>A0A919CRC2</accession>
<dbReference type="InterPro" id="IPR020845">
    <property type="entry name" value="AMP-binding_CS"/>
</dbReference>
<dbReference type="InterPro" id="IPR016039">
    <property type="entry name" value="Thiolase-like"/>
</dbReference>
<dbReference type="Pfam" id="PF16197">
    <property type="entry name" value="KAsynt_C_assoc"/>
    <property type="match status" value="1"/>
</dbReference>
<dbReference type="CDD" id="cd19535">
    <property type="entry name" value="Cyc_NRPS"/>
    <property type="match status" value="1"/>
</dbReference>
<keyword evidence="4" id="KW-0597">Phosphoprotein</keyword>
<dbReference type="InterPro" id="IPR001242">
    <property type="entry name" value="Condensation_dom"/>
</dbReference>
<dbReference type="Pfam" id="PF00975">
    <property type="entry name" value="Thioesterase"/>
    <property type="match status" value="1"/>
</dbReference>
<dbReference type="GO" id="GO:0009403">
    <property type="term" value="P:toxin biosynthetic process"/>
    <property type="evidence" value="ECO:0007669"/>
    <property type="project" value="UniProtKB-ARBA"/>
</dbReference>
<keyword evidence="3" id="KW-0596">Phosphopantetheine</keyword>
<dbReference type="InterPro" id="IPR013968">
    <property type="entry name" value="PKS_KR"/>
</dbReference>
<dbReference type="EMBL" id="BMZS01000006">
    <property type="protein sequence ID" value="GHD52805.1"/>
    <property type="molecule type" value="Genomic_DNA"/>
</dbReference>
<evidence type="ECO:0008006" key="17">
    <source>
        <dbReference type="Google" id="ProtNLM"/>
    </source>
</evidence>
<dbReference type="Pfam" id="PF21089">
    <property type="entry name" value="PKS_DH_N"/>
    <property type="match status" value="1"/>
</dbReference>
<dbReference type="RefSeq" id="WP_189990750.1">
    <property type="nucleotide sequence ID" value="NZ_BMZS01000006.1"/>
</dbReference>
<evidence type="ECO:0000256" key="11">
    <source>
        <dbReference type="SAM" id="MobiDB-lite"/>
    </source>
</evidence>
<organism evidence="15 16">
    <name type="scientific">Thalassobaculum fulvum</name>
    <dbReference type="NCBI Taxonomy" id="1633335"/>
    <lineage>
        <taxon>Bacteria</taxon>
        <taxon>Pseudomonadati</taxon>
        <taxon>Pseudomonadota</taxon>
        <taxon>Alphaproteobacteria</taxon>
        <taxon>Rhodospirillales</taxon>
        <taxon>Thalassobaculaceae</taxon>
        <taxon>Thalassobaculum</taxon>
    </lineage>
</organism>
<dbReference type="GO" id="GO:0031177">
    <property type="term" value="F:phosphopantetheine binding"/>
    <property type="evidence" value="ECO:0007669"/>
    <property type="project" value="InterPro"/>
</dbReference>
<dbReference type="InterPro" id="IPR010071">
    <property type="entry name" value="AA_adenyl_dom"/>
</dbReference>
<dbReference type="InterPro" id="IPR023213">
    <property type="entry name" value="CAT-like_dom_sf"/>
</dbReference>
<evidence type="ECO:0000256" key="1">
    <source>
        <dbReference type="ARBA" id="ARBA00001957"/>
    </source>
</evidence>
<dbReference type="CDD" id="cd00833">
    <property type="entry name" value="PKS"/>
    <property type="match status" value="1"/>
</dbReference>
<dbReference type="InterPro" id="IPR014031">
    <property type="entry name" value="Ketoacyl_synth_C"/>
</dbReference>
<feature type="region of interest" description="N-terminal hotdog fold" evidence="10">
    <location>
        <begin position="577"/>
        <end position="695"/>
    </location>
</feature>
<evidence type="ECO:0000256" key="4">
    <source>
        <dbReference type="ARBA" id="ARBA00022553"/>
    </source>
</evidence>
<reference evidence="15" key="2">
    <citation type="submission" date="2020-09" db="EMBL/GenBank/DDBJ databases">
        <authorList>
            <person name="Sun Q."/>
            <person name="Kim S."/>
        </authorList>
    </citation>
    <scope>NUCLEOTIDE SEQUENCE</scope>
    <source>
        <strain evidence="15">KCTC 42651</strain>
    </source>
</reference>
<evidence type="ECO:0000256" key="9">
    <source>
        <dbReference type="ARBA" id="ARBA00054155"/>
    </source>
</evidence>